<comment type="caution">
    <text evidence="1">The sequence shown here is derived from an EMBL/GenBank/DDBJ whole genome shotgun (WGS) entry which is preliminary data.</text>
</comment>
<protein>
    <submittedName>
        <fullName evidence="1">Uncharacterized protein</fullName>
    </submittedName>
</protein>
<reference evidence="1" key="1">
    <citation type="journal article" date="2023" name="Mol. Phylogenet. Evol.">
        <title>Genome-scale phylogeny and comparative genomics of the fungal order Sordariales.</title>
        <authorList>
            <person name="Hensen N."/>
            <person name="Bonometti L."/>
            <person name="Westerberg I."/>
            <person name="Brannstrom I.O."/>
            <person name="Guillou S."/>
            <person name="Cros-Aarteil S."/>
            <person name="Calhoun S."/>
            <person name="Haridas S."/>
            <person name="Kuo A."/>
            <person name="Mondo S."/>
            <person name="Pangilinan J."/>
            <person name="Riley R."/>
            <person name="LaButti K."/>
            <person name="Andreopoulos B."/>
            <person name="Lipzen A."/>
            <person name="Chen C."/>
            <person name="Yan M."/>
            <person name="Daum C."/>
            <person name="Ng V."/>
            <person name="Clum A."/>
            <person name="Steindorff A."/>
            <person name="Ohm R.A."/>
            <person name="Martin F."/>
            <person name="Silar P."/>
            <person name="Natvig D.O."/>
            <person name="Lalanne C."/>
            <person name="Gautier V."/>
            <person name="Ament-Velasquez S.L."/>
            <person name="Kruys A."/>
            <person name="Hutchinson M.I."/>
            <person name="Powell A.J."/>
            <person name="Barry K."/>
            <person name="Miller A.N."/>
            <person name="Grigoriev I.V."/>
            <person name="Debuchy R."/>
            <person name="Gladieux P."/>
            <person name="Hiltunen Thoren M."/>
            <person name="Johannesson H."/>
        </authorList>
    </citation>
    <scope>NUCLEOTIDE SEQUENCE</scope>
    <source>
        <strain evidence="1">CBS 314.62</strain>
    </source>
</reference>
<accession>A0AAE0XL15</accession>
<dbReference type="AlphaFoldDB" id="A0AAE0XL15"/>
<keyword evidence="2" id="KW-1185">Reference proteome</keyword>
<dbReference type="EMBL" id="JAULSO010000001">
    <property type="protein sequence ID" value="KAK3695280.1"/>
    <property type="molecule type" value="Genomic_DNA"/>
</dbReference>
<proteinExistence type="predicted"/>
<evidence type="ECO:0000313" key="1">
    <source>
        <dbReference type="EMBL" id="KAK3695280.1"/>
    </source>
</evidence>
<reference evidence="1" key="2">
    <citation type="submission" date="2023-06" db="EMBL/GenBank/DDBJ databases">
        <authorList>
            <consortium name="Lawrence Berkeley National Laboratory"/>
            <person name="Haridas S."/>
            <person name="Hensen N."/>
            <person name="Bonometti L."/>
            <person name="Westerberg I."/>
            <person name="Brannstrom I.O."/>
            <person name="Guillou S."/>
            <person name="Cros-Aarteil S."/>
            <person name="Calhoun S."/>
            <person name="Kuo A."/>
            <person name="Mondo S."/>
            <person name="Pangilinan J."/>
            <person name="Riley R."/>
            <person name="Labutti K."/>
            <person name="Andreopoulos B."/>
            <person name="Lipzen A."/>
            <person name="Chen C."/>
            <person name="Yanf M."/>
            <person name="Daum C."/>
            <person name="Ng V."/>
            <person name="Clum A."/>
            <person name="Steindorff A."/>
            <person name="Ohm R."/>
            <person name="Martin F."/>
            <person name="Silar P."/>
            <person name="Natvig D."/>
            <person name="Lalanne C."/>
            <person name="Gautier V."/>
            <person name="Ament-Velasquez S.L."/>
            <person name="Kruys A."/>
            <person name="Hutchinson M.I."/>
            <person name="Powell A.J."/>
            <person name="Barry K."/>
            <person name="Miller A.N."/>
            <person name="Grigoriev I.V."/>
            <person name="Debuchy R."/>
            <person name="Gladieux P."/>
            <person name="Thoren M.H."/>
            <person name="Johannesson H."/>
        </authorList>
    </citation>
    <scope>NUCLEOTIDE SEQUENCE</scope>
    <source>
        <strain evidence="1">CBS 314.62</strain>
    </source>
</reference>
<name>A0AAE0XL15_9PEZI</name>
<organism evidence="1 2">
    <name type="scientific">Podospora appendiculata</name>
    <dbReference type="NCBI Taxonomy" id="314037"/>
    <lineage>
        <taxon>Eukaryota</taxon>
        <taxon>Fungi</taxon>
        <taxon>Dikarya</taxon>
        <taxon>Ascomycota</taxon>
        <taxon>Pezizomycotina</taxon>
        <taxon>Sordariomycetes</taxon>
        <taxon>Sordariomycetidae</taxon>
        <taxon>Sordariales</taxon>
        <taxon>Podosporaceae</taxon>
        <taxon>Podospora</taxon>
    </lineage>
</organism>
<evidence type="ECO:0000313" key="2">
    <source>
        <dbReference type="Proteomes" id="UP001270362"/>
    </source>
</evidence>
<gene>
    <name evidence="1" type="ORF">B0T22DRAFT_454862</name>
</gene>
<sequence length="228" mass="24778">MHVSVKPRRSTSTCFHFTTGASLLTRLRYRRIIGWLGLCATTASLRRLWSIGWSVGPPSTPPPFLSSSCKGINPTHTRTHNLGAHFASRYGVARKVRTANQPLMDGSVPLAGKGEGEGGLGDGQSASGLLDGVSWFLGFRVLCGMEVGVWCVYLWTAFASKARNGIVHHFDQFSFASSGSDGGTDGRYETLEIVTSEMLYLCPWKPPVCVCAYASPSRVRQRAQLAIH</sequence>
<dbReference type="Proteomes" id="UP001270362">
    <property type="component" value="Unassembled WGS sequence"/>
</dbReference>